<organism evidence="1">
    <name type="scientific">Alectorobius mimon</name>
    <dbReference type="NCBI Taxonomy" id="360319"/>
    <lineage>
        <taxon>Eukaryota</taxon>
        <taxon>Metazoa</taxon>
        <taxon>Ecdysozoa</taxon>
        <taxon>Arthropoda</taxon>
        <taxon>Chelicerata</taxon>
        <taxon>Arachnida</taxon>
        <taxon>Acari</taxon>
        <taxon>Parasitiformes</taxon>
        <taxon>Ixodida</taxon>
        <taxon>Ixodoidea</taxon>
        <taxon>Argasidae</taxon>
        <taxon>Ornithodorinae</taxon>
        <taxon>Alectorobius</taxon>
    </lineage>
</organism>
<feature type="non-terminal residue" evidence="1">
    <location>
        <position position="1"/>
    </location>
</feature>
<proteinExistence type="predicted"/>
<dbReference type="EMBL" id="GEIB01002191">
    <property type="protein sequence ID" value="JAR86338.1"/>
    <property type="molecule type" value="Transcribed_RNA"/>
</dbReference>
<dbReference type="AlphaFoldDB" id="A0A147B6C8"/>
<sequence length="151" mass="16578">HLYRKRNGERLQARMLRSKAVTAWSEQALVVLSLLCLISAAWAQSYRQDLQSDIDKFNQVFKYNDGVFQDKREEAVRAVTLTVGAIVGIVIAVIAVSVILCVVCCCFCCRRKTTVTNTVVMAPAPAAGTAYPPQPASVSVGVPPPVYEYKQ</sequence>
<protein>
    <submittedName>
        <fullName evidence="1">Uncharacterized protein</fullName>
    </submittedName>
</protein>
<reference evidence="1" key="1">
    <citation type="submission" date="2016-03" db="EMBL/GenBank/DDBJ databases">
        <title>Gut transcriptome analysis on engorged females of Ornithodoros mimon (Acari: Argasidae) and phylogenetic inferences of soft ticks.</title>
        <authorList>
            <person name="Landulfo G.A."/>
            <person name="Giovanni D."/>
            <person name="Carvalho E."/>
            <person name="Junqueira-de-Azevedo I."/>
            <person name="Patane J."/>
            <person name="Mendoca R."/>
            <person name="Barros-Battesti D."/>
        </authorList>
    </citation>
    <scope>NUCLEOTIDE SEQUENCE</scope>
    <source>
        <strain evidence="1">Females</strain>
        <tissue evidence="1">Gut</tissue>
    </source>
</reference>
<name>A0A147B6C8_9ACAR</name>
<evidence type="ECO:0000313" key="1">
    <source>
        <dbReference type="EMBL" id="JAR86338.1"/>
    </source>
</evidence>
<accession>A0A147B6C8</accession>